<dbReference type="InterPro" id="IPR051132">
    <property type="entry name" value="3-5_Exonuclease_domain"/>
</dbReference>
<evidence type="ECO:0000256" key="2">
    <source>
        <dbReference type="ARBA" id="ARBA00022722"/>
    </source>
</evidence>
<name>A0A4Y9ZP33_9AGAM</name>
<sequence length="1069" mass="116171">MDNPATTKRKRGRPKGSKNKPKEVSDSGDAVKRPVGRPKGSKNKPKGASGSPPAASPTPAIDAEQLLDASGSSAVSQAPNHTPESNQNGEECSNRAIMITEYPISRAPDKARDVQTNHPGRAPPEARDLAAVQPAQSESAPHGPRVPEREPLELRANPAGMCPNMCRPGPSHTQDSNRDGDECARAVVSVEHPVSRARDKARHSQPASAQYGPQVPEPERLLLQLELQHVVTADTMNGDAPAVSALRQSEPSRASASGVPSDPHAIASVQVHRHSGVATHTNIPPVVALRSAQAESTAATPITVGAEGRLLDESPAPFEGDVEPIDCIRSPSTDVRRGSSRSLTHIPEGTKIVDAETTTAPAEMSASNSGSERGGNGPGVTTEIVDEGGEAGTNATGWEGRLLIVPQPEADTPAPDADAGPSCADLPEDPAIAAVDRTLEALDDLFALTDEDADDDEFRREVPDDEEADATATGAVGSDSTSRATLPTWLPDAYSAMLERLKAEIASNRPHQPSCYNRGTFMEIPPNPVLTIKDTTFSPELFYQPHFFIWIPHFLVERIPCPACHAAKRVRDRQTCWLRPNGFPKSPRRVTDLEQNIYLIGQRYVCSNRPCGKSYQSWSPALLRVLPAHVAAQFTHHLSHRGGITDQVAQLLRSCSRGGIGPTPFKRMMDSFHHRRFDQLHKQYLDLVYKRRASIVTGFILHFKQFGQFNDRQTYAGHVPSDRYWKSWTIRLIDEQKAAMDQHRASLTARVIGVDHSFKGTAVFSALHTTVNEYGEICQMIFTPTKGHDQVMPALAMIPDSLVSHGHGDTEVAYTDNVRADKHELELIFSALLNGVVPVQDHAGLPILEPPVNYPIHILKTATQINLRLNSLMGDMSHAKPLTVGMDMEWPVDKSSGISGQVAVIQIAHSSGVFMIQTYPFLRSGRLELPSVLLTLLQSPLVAKAGVGILSDLQKLYRDCGLEGSKTEQFTGGIELAQLAKQRNLIKHARISLADLTALCIQRHLPKDLEIRVSTLWGNPDLPTSFIKYAASDAYASLRVYEFVHLTTQSPCTLDILSLSLLSMTSSAL</sequence>
<dbReference type="Pfam" id="PF01612">
    <property type="entry name" value="DNA_pol_A_exo1"/>
    <property type="match status" value="1"/>
</dbReference>
<evidence type="ECO:0000256" key="5">
    <source>
        <dbReference type="ARBA" id="ARBA00022839"/>
    </source>
</evidence>
<dbReference type="STRING" id="135208.A0A4Y9ZP33"/>
<dbReference type="InterPro" id="IPR012337">
    <property type="entry name" value="RNaseH-like_sf"/>
</dbReference>
<keyword evidence="5" id="KW-0269">Exonuclease</keyword>
<organism evidence="13 14">
    <name type="scientific">Hericium alpestre</name>
    <dbReference type="NCBI Taxonomy" id="135208"/>
    <lineage>
        <taxon>Eukaryota</taxon>
        <taxon>Fungi</taxon>
        <taxon>Dikarya</taxon>
        <taxon>Basidiomycota</taxon>
        <taxon>Agaricomycotina</taxon>
        <taxon>Agaricomycetes</taxon>
        <taxon>Russulales</taxon>
        <taxon>Hericiaceae</taxon>
        <taxon>Hericium</taxon>
    </lineage>
</organism>
<dbReference type="GO" id="GO:0008408">
    <property type="term" value="F:3'-5' exonuclease activity"/>
    <property type="evidence" value="ECO:0007669"/>
    <property type="project" value="InterPro"/>
</dbReference>
<feature type="compositionally biased region" description="Basic residues" evidence="10">
    <location>
        <begin position="7"/>
        <end position="19"/>
    </location>
</feature>
<dbReference type="CDD" id="cd06141">
    <property type="entry name" value="WRN_exo"/>
    <property type="match status" value="1"/>
</dbReference>
<evidence type="ECO:0000256" key="3">
    <source>
        <dbReference type="ARBA" id="ARBA00022723"/>
    </source>
</evidence>
<evidence type="ECO:0000256" key="9">
    <source>
        <dbReference type="ARBA" id="ARBA00042761"/>
    </source>
</evidence>
<feature type="region of interest" description="Disordered" evidence="10">
    <location>
        <begin position="354"/>
        <end position="395"/>
    </location>
</feature>
<protein>
    <recommendedName>
        <fullName evidence="8">3'-5' exonuclease</fullName>
    </recommendedName>
    <alternativeName>
        <fullName evidence="9">Werner Syndrome-like exonuclease</fullName>
    </alternativeName>
</protein>
<feature type="compositionally biased region" description="Basic and acidic residues" evidence="10">
    <location>
        <begin position="20"/>
        <end position="32"/>
    </location>
</feature>
<keyword evidence="3" id="KW-0479">Metal-binding</keyword>
<evidence type="ECO:0000313" key="13">
    <source>
        <dbReference type="EMBL" id="TFY76365.1"/>
    </source>
</evidence>
<keyword evidence="2" id="KW-0540">Nuclease</keyword>
<dbReference type="Proteomes" id="UP000298061">
    <property type="component" value="Unassembled WGS sequence"/>
</dbReference>
<evidence type="ECO:0000256" key="6">
    <source>
        <dbReference type="ARBA" id="ARBA00022842"/>
    </source>
</evidence>
<feature type="domain" description="3'-5' exonuclease" evidence="11">
    <location>
        <begin position="879"/>
        <end position="1042"/>
    </location>
</feature>
<feature type="region of interest" description="Disordered" evidence="10">
    <location>
        <begin position="1"/>
        <end position="214"/>
    </location>
</feature>
<evidence type="ECO:0000313" key="14">
    <source>
        <dbReference type="Proteomes" id="UP000298061"/>
    </source>
</evidence>
<keyword evidence="4" id="KW-0378">Hydrolase</keyword>
<evidence type="ECO:0000256" key="4">
    <source>
        <dbReference type="ARBA" id="ARBA00022801"/>
    </source>
</evidence>
<dbReference type="GO" id="GO:0046872">
    <property type="term" value="F:metal ion binding"/>
    <property type="evidence" value="ECO:0007669"/>
    <property type="project" value="UniProtKB-KW"/>
</dbReference>
<feature type="compositionally biased region" description="Polar residues" evidence="10">
    <location>
        <begin position="356"/>
        <end position="371"/>
    </location>
</feature>
<dbReference type="AlphaFoldDB" id="A0A4Y9ZP33"/>
<evidence type="ECO:0000259" key="12">
    <source>
        <dbReference type="Pfam" id="PF20499"/>
    </source>
</evidence>
<dbReference type="InterPro" id="IPR036397">
    <property type="entry name" value="RNaseH_sf"/>
</dbReference>
<evidence type="ECO:0000256" key="1">
    <source>
        <dbReference type="ARBA" id="ARBA00004123"/>
    </source>
</evidence>
<keyword evidence="6" id="KW-0460">Magnesium</keyword>
<dbReference type="Gene3D" id="3.30.420.10">
    <property type="entry name" value="Ribonuclease H-like superfamily/Ribonuclease H"/>
    <property type="match status" value="1"/>
</dbReference>
<feature type="domain" description="DUF6729" evidence="12">
    <location>
        <begin position="525"/>
        <end position="690"/>
    </location>
</feature>
<dbReference type="OrthoDB" id="1920326at2759"/>
<dbReference type="InterPro" id="IPR002562">
    <property type="entry name" value="3'-5'_exonuclease_dom"/>
</dbReference>
<keyword evidence="7" id="KW-0539">Nucleus</keyword>
<evidence type="ECO:0000256" key="8">
    <source>
        <dbReference type="ARBA" id="ARBA00040531"/>
    </source>
</evidence>
<feature type="region of interest" description="Disordered" evidence="10">
    <location>
        <begin position="452"/>
        <end position="483"/>
    </location>
</feature>
<dbReference type="EMBL" id="SFCI01001230">
    <property type="protein sequence ID" value="TFY76365.1"/>
    <property type="molecule type" value="Genomic_DNA"/>
</dbReference>
<feature type="compositionally biased region" description="Basic and acidic residues" evidence="10">
    <location>
        <begin position="175"/>
        <end position="184"/>
    </location>
</feature>
<dbReference type="GO" id="GO:0005634">
    <property type="term" value="C:nucleus"/>
    <property type="evidence" value="ECO:0007669"/>
    <property type="project" value="UniProtKB-SubCell"/>
</dbReference>
<reference evidence="13 14" key="1">
    <citation type="submission" date="2019-02" db="EMBL/GenBank/DDBJ databases">
        <title>Genome sequencing of the rare red list fungi Hericium alpestre (H. flagellum).</title>
        <authorList>
            <person name="Buettner E."/>
            <person name="Kellner H."/>
        </authorList>
    </citation>
    <scope>NUCLEOTIDE SEQUENCE [LARGE SCALE GENOMIC DNA]</scope>
    <source>
        <strain evidence="13 14">DSM 108284</strain>
    </source>
</reference>
<evidence type="ECO:0000256" key="7">
    <source>
        <dbReference type="ARBA" id="ARBA00023242"/>
    </source>
</evidence>
<dbReference type="SUPFAM" id="SSF53098">
    <property type="entry name" value="Ribonuclease H-like"/>
    <property type="match status" value="1"/>
</dbReference>
<dbReference type="GO" id="GO:0006139">
    <property type="term" value="P:nucleobase-containing compound metabolic process"/>
    <property type="evidence" value="ECO:0007669"/>
    <property type="project" value="InterPro"/>
</dbReference>
<dbReference type="PANTHER" id="PTHR13620:SF109">
    <property type="entry name" value="3'-5' EXONUCLEASE"/>
    <property type="match status" value="1"/>
</dbReference>
<feature type="compositionally biased region" description="Low complexity" evidence="10">
    <location>
        <begin position="46"/>
        <end position="60"/>
    </location>
</feature>
<comment type="caution">
    <text evidence="13">The sequence shown here is derived from an EMBL/GenBank/DDBJ whole genome shotgun (WGS) entry which is preliminary data.</text>
</comment>
<feature type="compositionally biased region" description="Polar residues" evidence="10">
    <location>
        <begin position="70"/>
        <end position="91"/>
    </location>
</feature>
<dbReference type="GO" id="GO:0003676">
    <property type="term" value="F:nucleic acid binding"/>
    <property type="evidence" value="ECO:0007669"/>
    <property type="project" value="InterPro"/>
</dbReference>
<comment type="subcellular location">
    <subcellularLocation>
        <location evidence="1">Nucleus</location>
    </subcellularLocation>
</comment>
<evidence type="ECO:0000259" key="11">
    <source>
        <dbReference type="Pfam" id="PF01612"/>
    </source>
</evidence>
<gene>
    <name evidence="13" type="ORF">EWM64_g7647</name>
</gene>
<keyword evidence="14" id="KW-1185">Reference proteome</keyword>
<feature type="compositionally biased region" description="Basic residues" evidence="10">
    <location>
        <begin position="34"/>
        <end position="45"/>
    </location>
</feature>
<dbReference type="InterPro" id="IPR046616">
    <property type="entry name" value="DUF6729"/>
</dbReference>
<accession>A0A4Y9ZP33</accession>
<dbReference type="PANTHER" id="PTHR13620">
    <property type="entry name" value="3-5 EXONUCLEASE"/>
    <property type="match status" value="1"/>
</dbReference>
<dbReference type="Pfam" id="PF20499">
    <property type="entry name" value="DUF6729"/>
    <property type="match status" value="1"/>
</dbReference>
<evidence type="ECO:0000256" key="10">
    <source>
        <dbReference type="SAM" id="MobiDB-lite"/>
    </source>
</evidence>
<proteinExistence type="predicted"/>